<feature type="region of interest" description="Disordered" evidence="13">
    <location>
        <begin position="436"/>
        <end position="527"/>
    </location>
</feature>
<name>A0AAD4PIR2_9MUSC</name>
<evidence type="ECO:0000256" key="13">
    <source>
        <dbReference type="SAM" id="MobiDB-lite"/>
    </source>
</evidence>
<keyword evidence="10" id="KW-0966">Cell projection</keyword>
<dbReference type="EMBL" id="JAJJHW010003409">
    <property type="protein sequence ID" value="KAH8360041.1"/>
    <property type="molecule type" value="Genomic_DNA"/>
</dbReference>
<feature type="compositionally biased region" description="Polar residues" evidence="13">
    <location>
        <begin position="460"/>
        <end position="474"/>
    </location>
</feature>
<evidence type="ECO:0000256" key="5">
    <source>
        <dbReference type="ARBA" id="ARBA00022723"/>
    </source>
</evidence>
<dbReference type="Proteomes" id="UP001200034">
    <property type="component" value="Unassembled WGS sequence"/>
</dbReference>
<feature type="region of interest" description="Disordered" evidence="13">
    <location>
        <begin position="395"/>
        <end position="416"/>
    </location>
</feature>
<evidence type="ECO:0000256" key="8">
    <source>
        <dbReference type="ARBA" id="ARBA00023054"/>
    </source>
</evidence>
<gene>
    <name evidence="15" type="ORF">KR093_010256</name>
</gene>
<evidence type="ECO:0000256" key="7">
    <source>
        <dbReference type="ARBA" id="ARBA00022833"/>
    </source>
</evidence>
<dbReference type="AlphaFoldDB" id="A0AAD4PIR2"/>
<keyword evidence="6 11" id="KW-0863">Zinc-finger</keyword>
<evidence type="ECO:0000256" key="1">
    <source>
        <dbReference type="ARBA" id="ARBA00004114"/>
    </source>
</evidence>
<comment type="similarity">
    <text evidence="3">Belongs to the DZIP C2H2-type zinc-finger protein family.</text>
</comment>
<feature type="compositionally biased region" description="Polar residues" evidence="13">
    <location>
        <begin position="229"/>
        <end position="248"/>
    </location>
</feature>
<evidence type="ECO:0000313" key="15">
    <source>
        <dbReference type="EMBL" id="KAH8360041.1"/>
    </source>
</evidence>
<feature type="region of interest" description="Disordered" evidence="13">
    <location>
        <begin position="644"/>
        <end position="707"/>
    </location>
</feature>
<comment type="subcellular location">
    <subcellularLocation>
        <location evidence="2">Cytoplasm</location>
        <location evidence="2">Cytoskeleton</location>
        <location evidence="2">Cilium basal body</location>
    </subcellularLocation>
    <subcellularLocation>
        <location evidence="1">Cytoplasm</location>
        <location evidence="1">Cytoskeleton</location>
        <location evidence="1">Microtubule organizing center</location>
        <location evidence="1">Centrosome</location>
        <location evidence="1">Centriole</location>
    </subcellularLocation>
</comment>
<dbReference type="PANTHER" id="PTHR21502:SF3">
    <property type="entry name" value="CILIUM ASSEMBLY PROTEIN DZIP1L"/>
    <property type="match status" value="1"/>
</dbReference>
<keyword evidence="16" id="KW-1185">Reference proteome</keyword>
<reference evidence="15" key="1">
    <citation type="journal article" date="2021" name="Mol. Ecol. Resour.">
        <title>Phylogenomic analyses of the genus Drosophila reveals genomic signals of climate adaptation.</title>
        <authorList>
            <person name="Li F."/>
            <person name="Rane R.V."/>
            <person name="Luria V."/>
            <person name="Xiong Z."/>
            <person name="Chen J."/>
            <person name="Li Z."/>
            <person name="Catullo R.A."/>
            <person name="Griffin P.C."/>
            <person name="Schiffer M."/>
            <person name="Pearce S."/>
            <person name="Lee S.F."/>
            <person name="McElroy K."/>
            <person name="Stocker A."/>
            <person name="Shirriffs J."/>
            <person name="Cockerell F."/>
            <person name="Coppin C."/>
            <person name="Sgro C.M."/>
            <person name="Karger A."/>
            <person name="Cain J.W."/>
            <person name="Weber J.A."/>
            <person name="Santpere G."/>
            <person name="Kirschner M.W."/>
            <person name="Hoffmann A.A."/>
            <person name="Oakeshott J.G."/>
            <person name="Zhang G."/>
        </authorList>
    </citation>
    <scope>NUCLEOTIDE SEQUENCE</scope>
    <source>
        <strain evidence="15">BGI-SZ-2011g</strain>
    </source>
</reference>
<sequence length="767" mass="87322">MGKKDNFPQIMREAGFKLRQYRDGPLDWRLMGSYETDRILREQNFEVVDDALQHLSEAPLGTALETHILDSGIAKYFVMSQYAIQYLLYCRTYLDESVGELREAHETAQQEIAKLRQSLGESNNEVVQLHKKITQIEAIREVIFPCHLCTKNFISNDALNVHIGRKHRVGTPTTNLAAGSISKDKDNDVQLINTIKMELEIKHLKERLNAAERNIKERSSSSRHHASPRQDQATGTTQVRSVGIQNNLAEYKDKDEHSSEAIGSEASERKEQLHGLAERLSNFEVWQTQLKQSNEQFIQDINLKLEDLSHALEQTKQRAESKVTTVAAATTEDRIATPCLDDLERMLSEKVAEIGKVSANKLEQVVYQLEIGYKDKLEALERELKRLTENKQAAVVNHTASKIPKPLPKKEETSMERIKRQVEKDFLKTKHDDDTYSIEELPPQPKQQQQSTPKQLVTQVQELPSRSSSGSHPTFTKPAAEPESKPKLKHSISQPETRETTDISESLSEEETISEEASEFLTSEPERQVFQVPKTTGKAKAKYVRHYKYIRKRLTSLRSPQKPLQPLTRKDARKLVNQKLNRHGVNMKSKSISSISLKRVSVELVQHRNSFRLDNPHFYATRNRIRKFVEKLCSAKMPASAQEILKHKTPLQPTEGAKRLTGTTDDDDEYDDGDGDAILTPERTSMSQEDELSHDSSSSPQQRQQHRDFKAQLELMLAKPAARVVARAGTTQVQLHAARPVPLPRKRVMFNTLGSGKSLHDDDEEIK</sequence>
<evidence type="ECO:0000256" key="11">
    <source>
        <dbReference type="PROSITE-ProRule" id="PRU00042"/>
    </source>
</evidence>
<evidence type="ECO:0000256" key="12">
    <source>
        <dbReference type="SAM" id="Coils"/>
    </source>
</evidence>
<dbReference type="PROSITE" id="PS00028">
    <property type="entry name" value="ZINC_FINGER_C2H2_1"/>
    <property type="match status" value="1"/>
</dbReference>
<feature type="compositionally biased region" description="Low complexity" evidence="13">
    <location>
        <begin position="446"/>
        <end position="459"/>
    </location>
</feature>
<feature type="compositionally biased region" description="Acidic residues" evidence="13">
    <location>
        <begin position="507"/>
        <end position="518"/>
    </location>
</feature>
<organism evidence="15 16">
    <name type="scientific">Drosophila rubida</name>
    <dbReference type="NCBI Taxonomy" id="30044"/>
    <lineage>
        <taxon>Eukaryota</taxon>
        <taxon>Metazoa</taxon>
        <taxon>Ecdysozoa</taxon>
        <taxon>Arthropoda</taxon>
        <taxon>Hexapoda</taxon>
        <taxon>Insecta</taxon>
        <taxon>Pterygota</taxon>
        <taxon>Neoptera</taxon>
        <taxon>Endopterygota</taxon>
        <taxon>Diptera</taxon>
        <taxon>Brachycera</taxon>
        <taxon>Muscomorpha</taxon>
        <taxon>Ephydroidea</taxon>
        <taxon>Drosophilidae</taxon>
        <taxon>Drosophila</taxon>
    </lineage>
</organism>
<feature type="compositionally biased region" description="Basic and acidic residues" evidence="13">
    <location>
        <begin position="250"/>
        <end position="259"/>
    </location>
</feature>
<dbReference type="GO" id="GO:0005737">
    <property type="term" value="C:cytoplasm"/>
    <property type="evidence" value="ECO:0007669"/>
    <property type="project" value="TreeGrafter"/>
</dbReference>
<evidence type="ECO:0000256" key="10">
    <source>
        <dbReference type="ARBA" id="ARBA00023273"/>
    </source>
</evidence>
<feature type="coiled-coil region" evidence="12">
    <location>
        <begin position="98"/>
        <end position="132"/>
    </location>
</feature>
<dbReference type="GO" id="GO:0005814">
    <property type="term" value="C:centriole"/>
    <property type="evidence" value="ECO:0007669"/>
    <property type="project" value="UniProtKB-SubCell"/>
</dbReference>
<keyword evidence="8 12" id="KW-0175">Coiled coil</keyword>
<dbReference type="Pfam" id="PF13815">
    <property type="entry name" value="Dzip-like_N"/>
    <property type="match status" value="1"/>
</dbReference>
<dbReference type="InterPro" id="IPR013087">
    <property type="entry name" value="Znf_C2H2_type"/>
</dbReference>
<protein>
    <recommendedName>
        <fullName evidence="14">C2H2-type domain-containing protein</fullName>
    </recommendedName>
</protein>
<evidence type="ECO:0000256" key="2">
    <source>
        <dbReference type="ARBA" id="ARBA00004120"/>
    </source>
</evidence>
<feature type="domain" description="C2H2-type" evidence="14">
    <location>
        <begin position="144"/>
        <end position="172"/>
    </location>
</feature>
<dbReference type="InterPro" id="IPR051241">
    <property type="entry name" value="DZIP_RILPL"/>
</dbReference>
<dbReference type="InterPro" id="IPR058883">
    <property type="entry name" value="DZIP1_dom"/>
</dbReference>
<dbReference type="GO" id="GO:0008270">
    <property type="term" value="F:zinc ion binding"/>
    <property type="evidence" value="ECO:0007669"/>
    <property type="project" value="UniProtKB-KW"/>
</dbReference>
<evidence type="ECO:0000259" key="14">
    <source>
        <dbReference type="PROSITE" id="PS50157"/>
    </source>
</evidence>
<feature type="region of interest" description="Disordered" evidence="13">
    <location>
        <begin position="214"/>
        <end position="269"/>
    </location>
</feature>
<keyword evidence="5" id="KW-0479">Metal-binding</keyword>
<dbReference type="GO" id="GO:0036064">
    <property type="term" value="C:ciliary basal body"/>
    <property type="evidence" value="ECO:0007669"/>
    <property type="project" value="TreeGrafter"/>
</dbReference>
<evidence type="ECO:0000256" key="4">
    <source>
        <dbReference type="ARBA" id="ARBA00022490"/>
    </source>
</evidence>
<dbReference type="GO" id="GO:0060271">
    <property type="term" value="P:cilium assembly"/>
    <property type="evidence" value="ECO:0007669"/>
    <property type="project" value="TreeGrafter"/>
</dbReference>
<evidence type="ECO:0000256" key="3">
    <source>
        <dbReference type="ARBA" id="ARBA00009131"/>
    </source>
</evidence>
<dbReference type="PROSITE" id="PS50157">
    <property type="entry name" value="ZINC_FINGER_C2H2_2"/>
    <property type="match status" value="1"/>
</dbReference>
<dbReference type="PANTHER" id="PTHR21502">
    <property type="entry name" value="ZINC FINGER PROTEIN DZIP1"/>
    <property type="match status" value="1"/>
</dbReference>
<dbReference type="InterPro" id="IPR032714">
    <property type="entry name" value="DZIP1_N"/>
</dbReference>
<keyword evidence="9" id="KW-0206">Cytoskeleton</keyword>
<comment type="caution">
    <text evidence="15">The sequence shown here is derived from an EMBL/GenBank/DDBJ whole genome shotgun (WGS) entry which is preliminary data.</text>
</comment>
<accession>A0AAD4PIR2</accession>
<evidence type="ECO:0000256" key="6">
    <source>
        <dbReference type="ARBA" id="ARBA00022771"/>
    </source>
</evidence>
<evidence type="ECO:0000256" key="9">
    <source>
        <dbReference type="ARBA" id="ARBA00023212"/>
    </source>
</evidence>
<dbReference type="Pfam" id="PF25977">
    <property type="entry name" value="DZIP1"/>
    <property type="match status" value="1"/>
</dbReference>
<evidence type="ECO:0000313" key="16">
    <source>
        <dbReference type="Proteomes" id="UP001200034"/>
    </source>
</evidence>
<proteinExistence type="inferred from homology"/>
<keyword evidence="7" id="KW-0862">Zinc</keyword>
<feature type="compositionally biased region" description="Acidic residues" evidence="13">
    <location>
        <begin position="664"/>
        <end position="675"/>
    </location>
</feature>
<keyword evidence="4" id="KW-0963">Cytoplasm</keyword>